<dbReference type="EMBL" id="LFYT02000008">
    <property type="protein sequence ID" value="PVE43108.1"/>
    <property type="molecule type" value="Genomic_DNA"/>
</dbReference>
<feature type="compositionally biased region" description="Polar residues" evidence="1">
    <location>
        <begin position="151"/>
        <end position="162"/>
    </location>
</feature>
<keyword evidence="2" id="KW-0472">Membrane</keyword>
<evidence type="ECO:0000256" key="2">
    <source>
        <dbReference type="SAM" id="Phobius"/>
    </source>
</evidence>
<dbReference type="STRING" id="1293045.H663_07705"/>
<sequence length="327" mass="33521">MNKLMTLMLAGVLALGSLNAEAARRMGGGKSVGQQSSQVTKRDAAPQSPSAPAQSAAPANAAKPAAAPAAAPKKPWGAMLGGLAAGLGLAWLASSLGLGAAFGNILMALLIGVAVLAVIGMIMRARRGGGGAQTGGLAYQGAGASADNPASLKQYSPQNVGNDASARPWEGQNTRFDSSAASQTSGSMIGAALGGSQTWGIPAGFDVESFVTAAKRNFVTLQDAWDRSDMEALRAMMTDAMVVEIRSQLAEREAQFPGQPNKTEVVMLDAQLLGIEEQADAYLASVEFNGMIREDASAGPSPFREVWNMTKSKQGGGWLVAGVQALQ</sequence>
<accession>A0A2T7UES1</accession>
<dbReference type="InterPro" id="IPR007379">
    <property type="entry name" value="Tim44-like_dom"/>
</dbReference>
<dbReference type="SMART" id="SM00978">
    <property type="entry name" value="Tim44"/>
    <property type="match status" value="1"/>
</dbReference>
<dbReference type="OrthoDB" id="5297955at2"/>
<dbReference type="AlphaFoldDB" id="A0A2T7UES1"/>
<keyword evidence="6" id="KW-1185">Reference proteome</keyword>
<evidence type="ECO:0000259" key="4">
    <source>
        <dbReference type="SMART" id="SM00978"/>
    </source>
</evidence>
<feature type="region of interest" description="Disordered" evidence="1">
    <location>
        <begin position="150"/>
        <end position="182"/>
    </location>
</feature>
<dbReference type="InterPro" id="IPR032710">
    <property type="entry name" value="NTF2-like_dom_sf"/>
</dbReference>
<name>A0A2T7UES1_9BURK</name>
<evidence type="ECO:0000313" key="5">
    <source>
        <dbReference type="EMBL" id="PVE43108.1"/>
    </source>
</evidence>
<dbReference type="Gene3D" id="3.10.450.240">
    <property type="match status" value="1"/>
</dbReference>
<feature type="compositionally biased region" description="Polar residues" evidence="1">
    <location>
        <begin position="171"/>
        <end position="182"/>
    </location>
</feature>
<keyword evidence="2" id="KW-0812">Transmembrane</keyword>
<proteinExistence type="predicted"/>
<evidence type="ECO:0000313" key="6">
    <source>
        <dbReference type="Proteomes" id="UP000037507"/>
    </source>
</evidence>
<feature type="domain" description="Tim44-like" evidence="4">
    <location>
        <begin position="191"/>
        <end position="325"/>
    </location>
</feature>
<evidence type="ECO:0000256" key="1">
    <source>
        <dbReference type="SAM" id="MobiDB-lite"/>
    </source>
</evidence>
<evidence type="ECO:0000256" key="3">
    <source>
        <dbReference type="SAM" id="SignalP"/>
    </source>
</evidence>
<keyword evidence="2" id="KW-1133">Transmembrane helix</keyword>
<feature type="chain" id="PRO_5015396501" evidence="3">
    <location>
        <begin position="23"/>
        <end position="327"/>
    </location>
</feature>
<dbReference type="RefSeq" id="WP_053171838.1">
    <property type="nucleotide sequence ID" value="NZ_LFYT02000008.1"/>
</dbReference>
<dbReference type="SUPFAM" id="SSF54427">
    <property type="entry name" value="NTF2-like"/>
    <property type="match status" value="1"/>
</dbReference>
<dbReference type="Proteomes" id="UP000037507">
    <property type="component" value="Unassembled WGS sequence"/>
</dbReference>
<organism evidence="5 6">
    <name type="scientific">Limnohabitans planktonicus II-D5</name>
    <dbReference type="NCBI Taxonomy" id="1293045"/>
    <lineage>
        <taxon>Bacteria</taxon>
        <taxon>Pseudomonadati</taxon>
        <taxon>Pseudomonadota</taxon>
        <taxon>Betaproteobacteria</taxon>
        <taxon>Burkholderiales</taxon>
        <taxon>Comamonadaceae</taxon>
        <taxon>Limnohabitans</taxon>
    </lineage>
</organism>
<comment type="caution">
    <text evidence="5">The sequence shown here is derived from an EMBL/GenBank/DDBJ whole genome shotgun (WGS) entry which is preliminary data.</text>
</comment>
<feature type="signal peptide" evidence="3">
    <location>
        <begin position="1"/>
        <end position="22"/>
    </location>
</feature>
<protein>
    <submittedName>
        <fullName evidence="5">Transporter</fullName>
    </submittedName>
</protein>
<feature type="transmembrane region" description="Helical" evidence="2">
    <location>
        <begin position="89"/>
        <end position="119"/>
    </location>
</feature>
<dbReference type="PANTHER" id="PTHR41542:SF1">
    <property type="entry name" value="BLL5807 PROTEIN"/>
    <property type="match status" value="1"/>
</dbReference>
<dbReference type="PANTHER" id="PTHR41542">
    <property type="entry name" value="BLL5807 PROTEIN"/>
    <property type="match status" value="1"/>
</dbReference>
<keyword evidence="3" id="KW-0732">Signal</keyword>
<feature type="region of interest" description="Disordered" evidence="1">
    <location>
        <begin position="26"/>
        <end position="68"/>
    </location>
</feature>
<reference evidence="5" key="1">
    <citation type="submission" date="2017-04" db="EMBL/GenBank/DDBJ databases">
        <title>Unexpected and diverse lifestyles within the genus Limnohabitans.</title>
        <authorList>
            <person name="Kasalicky V."/>
            <person name="Mehrshad M."/>
            <person name="Andrei S.-A."/>
            <person name="Salcher M."/>
            <person name="Kratochvilova H."/>
            <person name="Simek K."/>
            <person name="Ghai R."/>
        </authorList>
    </citation>
    <scope>NUCLEOTIDE SEQUENCE [LARGE SCALE GENOMIC DNA]</scope>
    <source>
        <strain evidence="5">II-D5</strain>
    </source>
</reference>
<dbReference type="Pfam" id="PF04280">
    <property type="entry name" value="Tim44"/>
    <property type="match status" value="1"/>
</dbReference>
<gene>
    <name evidence="5" type="ORF">H663_008780</name>
</gene>
<feature type="compositionally biased region" description="Low complexity" evidence="1">
    <location>
        <begin position="32"/>
        <end position="68"/>
    </location>
</feature>